<protein>
    <recommendedName>
        <fullName evidence="2">RING-type domain-containing protein</fullName>
    </recommendedName>
</protein>
<feature type="domain" description="RING-type" evidence="2">
    <location>
        <begin position="58"/>
        <end position="97"/>
    </location>
</feature>
<organism evidence="3 4">
    <name type="scientific">Castilleja foliolosa</name>
    <dbReference type="NCBI Taxonomy" id="1961234"/>
    <lineage>
        <taxon>Eukaryota</taxon>
        <taxon>Viridiplantae</taxon>
        <taxon>Streptophyta</taxon>
        <taxon>Embryophyta</taxon>
        <taxon>Tracheophyta</taxon>
        <taxon>Spermatophyta</taxon>
        <taxon>Magnoliopsida</taxon>
        <taxon>eudicotyledons</taxon>
        <taxon>Gunneridae</taxon>
        <taxon>Pentapetalae</taxon>
        <taxon>asterids</taxon>
        <taxon>lamiids</taxon>
        <taxon>Lamiales</taxon>
        <taxon>Orobanchaceae</taxon>
        <taxon>Pedicularideae</taxon>
        <taxon>Castillejinae</taxon>
        <taxon>Castilleja</taxon>
    </lineage>
</organism>
<dbReference type="SUPFAM" id="SSF57850">
    <property type="entry name" value="RING/U-box"/>
    <property type="match status" value="1"/>
</dbReference>
<keyword evidence="4" id="KW-1185">Reference proteome</keyword>
<keyword evidence="1" id="KW-0862">Zinc</keyword>
<dbReference type="Pfam" id="PF13639">
    <property type="entry name" value="zf-RING_2"/>
    <property type="match status" value="1"/>
</dbReference>
<reference evidence="4" key="1">
    <citation type="journal article" date="2024" name="IScience">
        <title>Strigolactones Initiate the Formation of Haustorium-like Structures in Castilleja.</title>
        <authorList>
            <person name="Buerger M."/>
            <person name="Peterson D."/>
            <person name="Chory J."/>
        </authorList>
    </citation>
    <scope>NUCLEOTIDE SEQUENCE [LARGE SCALE GENOMIC DNA]</scope>
</reference>
<comment type="caution">
    <text evidence="3">The sequence shown here is derived from an EMBL/GenBank/DDBJ whole genome shotgun (WGS) entry which is preliminary data.</text>
</comment>
<evidence type="ECO:0000313" key="3">
    <source>
        <dbReference type="EMBL" id="KAL3629598.1"/>
    </source>
</evidence>
<dbReference type="AlphaFoldDB" id="A0ABD3CIY9"/>
<dbReference type="EMBL" id="JAVIJP010000034">
    <property type="protein sequence ID" value="KAL3629598.1"/>
    <property type="molecule type" value="Genomic_DNA"/>
</dbReference>
<evidence type="ECO:0000256" key="1">
    <source>
        <dbReference type="PROSITE-ProRule" id="PRU00175"/>
    </source>
</evidence>
<dbReference type="GO" id="GO:0008270">
    <property type="term" value="F:zinc ion binding"/>
    <property type="evidence" value="ECO:0007669"/>
    <property type="project" value="UniProtKB-KW"/>
</dbReference>
<accession>A0ABD3CIY9</accession>
<dbReference type="Proteomes" id="UP001632038">
    <property type="component" value="Unassembled WGS sequence"/>
</dbReference>
<dbReference type="Gene3D" id="3.30.40.10">
    <property type="entry name" value="Zinc/RING finger domain, C3HC4 (zinc finger)"/>
    <property type="match status" value="1"/>
</dbReference>
<evidence type="ECO:0000313" key="4">
    <source>
        <dbReference type="Proteomes" id="UP001632038"/>
    </source>
</evidence>
<gene>
    <name evidence="3" type="ORF">CASFOL_026820</name>
</gene>
<evidence type="ECO:0000259" key="2">
    <source>
        <dbReference type="PROSITE" id="PS50089"/>
    </source>
</evidence>
<name>A0ABD3CIY9_9LAMI</name>
<keyword evidence="1" id="KW-0863">Zinc-finger</keyword>
<proteinExistence type="predicted"/>
<dbReference type="PROSITE" id="PS50089">
    <property type="entry name" value="ZF_RING_2"/>
    <property type="match status" value="1"/>
</dbReference>
<keyword evidence="1" id="KW-0479">Metal-binding</keyword>
<dbReference type="InterPro" id="IPR013083">
    <property type="entry name" value="Znf_RING/FYVE/PHD"/>
</dbReference>
<dbReference type="InterPro" id="IPR001841">
    <property type="entry name" value="Znf_RING"/>
</dbReference>
<sequence>MERAICSRRLIPLYLYPRPTITEMPKPIDDCVKLSVLSLPRARVEDTDQELARIMSVCHFCSKRACVGDQITLLKCNHAFHLHCGVPWLEDNNECPLFFCKAPPFGSCRYQQCSGVLRTRTLAPRPIKLSGCPNRLVILYGGCELVNQRRSRVVLAIVTNPIVNEVTVRGATWVLLLARPFRFPHPISREASPAGPTIRADAEVMGTLDNKHLILPAPEKKYFYFHLIQAGNPIWCGVPVKMGHLGITISIRVFLVLLGRLIKNVVTSS</sequence>